<organism evidence="2 3">
    <name type="scientific">Effrenium voratum</name>
    <dbReference type="NCBI Taxonomy" id="2562239"/>
    <lineage>
        <taxon>Eukaryota</taxon>
        <taxon>Sar</taxon>
        <taxon>Alveolata</taxon>
        <taxon>Dinophyceae</taxon>
        <taxon>Suessiales</taxon>
        <taxon>Symbiodiniaceae</taxon>
        <taxon>Effrenium</taxon>
    </lineage>
</organism>
<evidence type="ECO:0000256" key="1">
    <source>
        <dbReference type="SAM" id="Coils"/>
    </source>
</evidence>
<dbReference type="AlphaFoldDB" id="A0AA36IFP3"/>
<keyword evidence="3" id="KW-1185">Reference proteome</keyword>
<evidence type="ECO:0000313" key="3">
    <source>
        <dbReference type="Proteomes" id="UP001178507"/>
    </source>
</evidence>
<protein>
    <submittedName>
        <fullName evidence="2">Uncharacterized protein</fullName>
    </submittedName>
</protein>
<feature type="coiled-coil region" evidence="1">
    <location>
        <begin position="330"/>
        <end position="366"/>
    </location>
</feature>
<proteinExistence type="predicted"/>
<sequence>MPVTRLAEMAMQARLQGLRRFAAPARPAKAAKAAPRRMGSTPTSGALLVRWPFLRLRALSAELQTFLAGEGGELWVTGSPGSGASTAILSVLPNHPAVVLDAEKGEQQMQDTFRRQLAEQLGDREELAEECIAAVLEEHPQAGEALVATVERAARLGLPAALPAGTEVPACRELAQKHRTQPQRLCSSACGVLLQQQRLQLQPASRLHVALALLSEAGRREGGVAGALDFLLAAAKRSRLTLVLLRAQLAPRFLQRATETRAGGSLRLLAQSYDGLAALRARESGVPVLTAEEWSEEMARAIFQPRFIPEEDQRDWRAVWAAVGGHPAHLRQLAELLVEERKQLDERRRQEELEEVRQERQREENQPMRSPDAEYHLQIAKQQLKDDSFRADARVAQGAVEQLLSRLPELLEPELQRLERDLQRFAHHPTLRGVLPERPAAAAAHLGSRLQVNALPLPGSMDEMDPFVLAMLETGLLIPKFQSQQLVVPNQLTRQVLAAWAGAHCNSLPFGQWLECQMRLWRMVQESLDVAELPSSLRQRMLQLLGSEKIGFWSLVDQLVHMERCWGVQDLAG</sequence>
<accession>A0AA36IFP3</accession>
<dbReference type="EMBL" id="CAUJNA010001435">
    <property type="protein sequence ID" value="CAJ1386894.1"/>
    <property type="molecule type" value="Genomic_DNA"/>
</dbReference>
<dbReference type="Proteomes" id="UP001178507">
    <property type="component" value="Unassembled WGS sequence"/>
</dbReference>
<keyword evidence="1" id="KW-0175">Coiled coil</keyword>
<reference evidence="2" key="1">
    <citation type="submission" date="2023-08" db="EMBL/GenBank/DDBJ databases">
        <authorList>
            <person name="Chen Y."/>
            <person name="Shah S."/>
            <person name="Dougan E. K."/>
            <person name="Thang M."/>
            <person name="Chan C."/>
        </authorList>
    </citation>
    <scope>NUCLEOTIDE SEQUENCE</scope>
</reference>
<evidence type="ECO:0000313" key="2">
    <source>
        <dbReference type="EMBL" id="CAJ1386894.1"/>
    </source>
</evidence>
<comment type="caution">
    <text evidence="2">The sequence shown here is derived from an EMBL/GenBank/DDBJ whole genome shotgun (WGS) entry which is preliminary data.</text>
</comment>
<name>A0AA36IFP3_9DINO</name>
<gene>
    <name evidence="2" type="ORF">EVOR1521_LOCUS13076</name>
</gene>